<feature type="transmembrane region" description="Helical" evidence="1">
    <location>
        <begin position="313"/>
        <end position="334"/>
    </location>
</feature>
<organism evidence="2 3">
    <name type="scientific">Rubrobacter marinus</name>
    <dbReference type="NCBI Taxonomy" id="2653852"/>
    <lineage>
        <taxon>Bacteria</taxon>
        <taxon>Bacillati</taxon>
        <taxon>Actinomycetota</taxon>
        <taxon>Rubrobacteria</taxon>
        <taxon>Rubrobacterales</taxon>
        <taxon>Rubrobacteraceae</taxon>
        <taxon>Rubrobacter</taxon>
    </lineage>
</organism>
<feature type="transmembrane region" description="Helical" evidence="1">
    <location>
        <begin position="162"/>
        <end position="182"/>
    </location>
</feature>
<dbReference type="KEGG" id="rmar:GBA65_16255"/>
<gene>
    <name evidence="2" type="primary">benE</name>
    <name evidence="2" type="ORF">GBA65_16255</name>
</gene>
<proteinExistence type="predicted"/>
<evidence type="ECO:0000313" key="2">
    <source>
        <dbReference type="EMBL" id="QIN79825.1"/>
    </source>
</evidence>
<reference evidence="2 3" key="1">
    <citation type="submission" date="2019-10" db="EMBL/GenBank/DDBJ databases">
        <title>Rubrobacter sp nov SCSIO 52915 isolated from a deep-sea sediment in the South China Sea.</title>
        <authorList>
            <person name="Chen R.W."/>
        </authorList>
    </citation>
    <scope>NUCLEOTIDE SEQUENCE [LARGE SCALE GENOMIC DNA]</scope>
    <source>
        <strain evidence="2 3">SCSIO 52915</strain>
    </source>
</reference>
<keyword evidence="1" id="KW-0472">Membrane</keyword>
<evidence type="ECO:0000256" key="1">
    <source>
        <dbReference type="SAM" id="Phobius"/>
    </source>
</evidence>
<dbReference type="NCBIfam" id="TIGR00843">
    <property type="entry name" value="benE"/>
    <property type="match status" value="1"/>
</dbReference>
<dbReference type="AlphaFoldDB" id="A0A6G8Q051"/>
<feature type="transmembrane region" description="Helical" evidence="1">
    <location>
        <begin position="88"/>
        <end position="107"/>
    </location>
</feature>
<keyword evidence="1" id="KW-1133">Transmembrane helix</keyword>
<feature type="transmembrane region" description="Helical" evidence="1">
    <location>
        <begin position="341"/>
        <end position="373"/>
    </location>
</feature>
<keyword evidence="3" id="KW-1185">Reference proteome</keyword>
<feature type="transmembrane region" description="Helical" evidence="1">
    <location>
        <begin position="202"/>
        <end position="219"/>
    </location>
</feature>
<dbReference type="InterPro" id="IPR004711">
    <property type="entry name" value="Benzoate_Transporter"/>
</dbReference>
<accession>A0A6G8Q051</accession>
<dbReference type="GO" id="GO:0005886">
    <property type="term" value="C:plasma membrane"/>
    <property type="evidence" value="ECO:0007669"/>
    <property type="project" value="TreeGrafter"/>
</dbReference>
<keyword evidence="1" id="KW-0812">Transmembrane</keyword>
<dbReference type="GO" id="GO:0042925">
    <property type="term" value="F:benzoate transmembrane transporter activity"/>
    <property type="evidence" value="ECO:0007669"/>
    <property type="project" value="InterPro"/>
</dbReference>
<evidence type="ECO:0000313" key="3">
    <source>
        <dbReference type="Proteomes" id="UP000502706"/>
    </source>
</evidence>
<dbReference type="RefSeq" id="WP_166397498.1">
    <property type="nucleotide sequence ID" value="NZ_CP045121.1"/>
</dbReference>
<feature type="transmembrane region" description="Helical" evidence="1">
    <location>
        <begin position="38"/>
        <end position="58"/>
    </location>
</feature>
<feature type="transmembrane region" description="Helical" evidence="1">
    <location>
        <begin position="138"/>
        <end position="155"/>
    </location>
</feature>
<dbReference type="Proteomes" id="UP000502706">
    <property type="component" value="Chromosome"/>
</dbReference>
<name>A0A6G8Q051_9ACTN</name>
<sequence length="388" mass="38298">MRASVLVSAAVAALVGFGGTLAIVVAAARAVGADAEQTSSWVAALCLATAATSAYLSFRHRIPIITAWSTPGAALIASSTGIGLNAAVGAFLVSGALVMLTAAIRPVGALVDRIPTPIAAAMLAGVLLRFVVDLFEGAGTAPALVLPLVGAFLLLRLVSPSAAVLVVLAAGVALAFALGLVGPLPGGAGLATPVFVPPTFELSAAVGLAVPLFLVTMASQNLPGFAVLRAAGYGVPTRSILAATGLASVLTAPFGAHASNLAAITASICTGPDAHPDKEKRWLTGPAYALLYAGLAAFGASLVALLSALPPELITTVAGIALIGPLVGALGSALSKNDERFAAVLTFVVSASGLSVLGVGSAFWGLVAGLAVLGLDASYRRWTGRTEG</sequence>
<dbReference type="EMBL" id="CP045121">
    <property type="protein sequence ID" value="QIN79825.1"/>
    <property type="molecule type" value="Genomic_DNA"/>
</dbReference>
<feature type="transmembrane region" description="Helical" evidence="1">
    <location>
        <begin position="287"/>
        <end position="307"/>
    </location>
</feature>
<dbReference type="PANTHER" id="PTHR30199">
    <property type="entry name" value="MFS FAMILY TRANSPORTER, PREDICTED SUBSTRATE BENZOATE"/>
    <property type="match status" value="1"/>
</dbReference>
<dbReference type="PANTHER" id="PTHR30199:SF0">
    <property type="entry name" value="INNER MEMBRANE PROTEIN YDCO"/>
    <property type="match status" value="1"/>
</dbReference>
<protein>
    <submittedName>
        <fullName evidence="2">Benzoate/H(+) symporter BenE family transporter</fullName>
    </submittedName>
</protein>
<dbReference type="Pfam" id="PF03594">
    <property type="entry name" value="BenE"/>
    <property type="match status" value="1"/>
</dbReference>